<dbReference type="EMBL" id="JAKMXF010000302">
    <property type="protein sequence ID" value="KAI6651716.1"/>
    <property type="molecule type" value="Genomic_DNA"/>
</dbReference>
<dbReference type="GO" id="GO:0106004">
    <property type="term" value="P:tRNA (guanine-N7)-methylation"/>
    <property type="evidence" value="ECO:0007669"/>
    <property type="project" value="UniProtKB-UniRule"/>
</dbReference>
<keyword evidence="5 6" id="KW-0539">Nucleus</keyword>
<keyword evidence="4 6" id="KW-0677">Repeat</keyword>
<evidence type="ECO:0000256" key="4">
    <source>
        <dbReference type="ARBA" id="ARBA00022737"/>
    </source>
</evidence>
<dbReference type="SUPFAM" id="SSF50978">
    <property type="entry name" value="WD40 repeat-like"/>
    <property type="match status" value="1"/>
</dbReference>
<dbReference type="InterPro" id="IPR028884">
    <property type="entry name" value="Trm82"/>
</dbReference>
<dbReference type="SMART" id="SM00320">
    <property type="entry name" value="WD40"/>
    <property type="match status" value="2"/>
</dbReference>
<comment type="subunit">
    <text evidence="6">Forms a heterodimer with the catalytic subunit.</text>
</comment>
<dbReference type="InterPro" id="IPR015943">
    <property type="entry name" value="WD40/YVTN_repeat-like_dom_sf"/>
</dbReference>
<dbReference type="PANTHER" id="PTHR16288">
    <property type="entry name" value="WD40 REPEAT PROTEIN 4"/>
    <property type="match status" value="1"/>
</dbReference>
<evidence type="ECO:0000256" key="1">
    <source>
        <dbReference type="ARBA" id="ARBA00004123"/>
    </source>
</evidence>
<dbReference type="Gene3D" id="2.130.10.10">
    <property type="entry name" value="YVTN repeat-like/Quinoprotein amine dehydrogenase"/>
    <property type="match status" value="1"/>
</dbReference>
<gene>
    <name evidence="8" type="ORF">LOD99_4964</name>
</gene>
<comment type="caution">
    <text evidence="8">The sequence shown here is derived from an EMBL/GenBank/DDBJ whole genome shotgun (WGS) entry which is preliminary data.</text>
</comment>
<evidence type="ECO:0000313" key="9">
    <source>
        <dbReference type="Proteomes" id="UP001165289"/>
    </source>
</evidence>
<dbReference type="Pfam" id="PF00400">
    <property type="entry name" value="WD40"/>
    <property type="match status" value="2"/>
</dbReference>
<evidence type="ECO:0000256" key="7">
    <source>
        <dbReference type="PROSITE-ProRule" id="PRU00221"/>
    </source>
</evidence>
<protein>
    <recommendedName>
        <fullName evidence="6">tRNA (guanine-N(7)-)-methyltransferase non-catalytic subunit</fullName>
    </recommendedName>
    <alternativeName>
        <fullName evidence="6">WD repeat-containing protein 4 homolog</fullName>
    </alternativeName>
</protein>
<dbReference type="GO" id="GO:0005634">
    <property type="term" value="C:nucleus"/>
    <property type="evidence" value="ECO:0007669"/>
    <property type="project" value="UniProtKB-SubCell"/>
</dbReference>
<evidence type="ECO:0000313" key="8">
    <source>
        <dbReference type="EMBL" id="KAI6651716.1"/>
    </source>
</evidence>
<sequence>MATLLYRSITGIPALVVIPDKSHSLYVIYNIPIQLQTISTSDVTHIVCGCISPTGRILAFVTQGKRLDVYKFEEDNGWIMSYSKLIPFKSSIQSICITNSENDLLLADKSGCVCSFQIKDSGEEICNFSSLLGHCSMLTCVKTSVNDKYIITADSEGKLRVSNYPNAYNIHSFLLSHTEFVTHISFLPDYPNRILSGAGDGTIKLWDFENSLLLSTLTISNTPVYLLDVSSQGIIVVAVEGKNMLYFLTIQENTIMLLHTIELQAQPYSGCFGLNNICWISTYESFHAFTITTEPKFNELSVSDNPCLLYLSKHTDWCQIKKSEESKYSILKKRTFTHENKYYEHKQEWIEAKKRKIQSSHTPEPERPYNM</sequence>
<dbReference type="HAMAP" id="MF_03056">
    <property type="entry name" value="TRM82"/>
    <property type="match status" value="1"/>
</dbReference>
<dbReference type="Proteomes" id="UP001165289">
    <property type="component" value="Unassembled WGS sequence"/>
</dbReference>
<proteinExistence type="inferred from homology"/>
<dbReference type="AlphaFoldDB" id="A0AAV7JTH8"/>
<accession>A0AAV7JTH8</accession>
<keyword evidence="3 6" id="KW-0819">tRNA processing</keyword>
<name>A0AAV7JTH8_9METZ</name>
<dbReference type="InterPro" id="IPR001680">
    <property type="entry name" value="WD40_rpt"/>
</dbReference>
<evidence type="ECO:0000256" key="3">
    <source>
        <dbReference type="ARBA" id="ARBA00022694"/>
    </source>
</evidence>
<feature type="repeat" description="WD" evidence="7">
    <location>
        <begin position="174"/>
        <end position="216"/>
    </location>
</feature>
<comment type="subcellular location">
    <subcellularLocation>
        <location evidence="1 6">Nucleus</location>
    </subcellularLocation>
</comment>
<dbReference type="InterPro" id="IPR019775">
    <property type="entry name" value="WD40_repeat_CS"/>
</dbReference>
<reference evidence="8 9" key="1">
    <citation type="journal article" date="2023" name="BMC Biol.">
        <title>The compact genome of the sponge Oopsacas minuta (Hexactinellida) is lacking key metazoan core genes.</title>
        <authorList>
            <person name="Santini S."/>
            <person name="Schenkelaars Q."/>
            <person name="Jourda C."/>
            <person name="Duchesne M."/>
            <person name="Belahbib H."/>
            <person name="Rocher C."/>
            <person name="Selva M."/>
            <person name="Riesgo A."/>
            <person name="Vervoort M."/>
            <person name="Leys S.P."/>
            <person name="Kodjabachian L."/>
            <person name="Le Bivic A."/>
            <person name="Borchiellini C."/>
            <person name="Claverie J.M."/>
            <person name="Renard E."/>
        </authorList>
    </citation>
    <scope>NUCLEOTIDE SEQUENCE [LARGE SCALE GENOMIC DNA]</scope>
    <source>
        <strain evidence="8">SPO-2</strain>
    </source>
</reference>
<dbReference type="GO" id="GO:0005829">
    <property type="term" value="C:cytosol"/>
    <property type="evidence" value="ECO:0007669"/>
    <property type="project" value="TreeGrafter"/>
</dbReference>
<organism evidence="8 9">
    <name type="scientific">Oopsacas minuta</name>
    <dbReference type="NCBI Taxonomy" id="111878"/>
    <lineage>
        <taxon>Eukaryota</taxon>
        <taxon>Metazoa</taxon>
        <taxon>Porifera</taxon>
        <taxon>Hexactinellida</taxon>
        <taxon>Hexasterophora</taxon>
        <taxon>Lyssacinosida</taxon>
        <taxon>Leucopsacidae</taxon>
        <taxon>Oopsacas</taxon>
    </lineage>
</organism>
<dbReference type="InterPro" id="IPR036322">
    <property type="entry name" value="WD40_repeat_dom_sf"/>
</dbReference>
<comment type="pathway">
    <text evidence="6">tRNA modification; N(7)-methylguanine-tRNA biosynthesis.</text>
</comment>
<comment type="function">
    <text evidence="6">Required for the formation of N(7)-methylguanine at position 46 (m7G46) in tRNA. In the complex, it is required to stabilize and induce conformational changes of the catalytic subunit.</text>
</comment>
<dbReference type="PROSITE" id="PS50082">
    <property type="entry name" value="WD_REPEATS_2"/>
    <property type="match status" value="1"/>
</dbReference>
<keyword evidence="9" id="KW-1185">Reference proteome</keyword>
<evidence type="ECO:0000256" key="5">
    <source>
        <dbReference type="ARBA" id="ARBA00023242"/>
    </source>
</evidence>
<keyword evidence="2 6" id="KW-0853">WD repeat</keyword>
<evidence type="ECO:0000256" key="6">
    <source>
        <dbReference type="HAMAP-Rule" id="MF_03056"/>
    </source>
</evidence>
<evidence type="ECO:0000256" key="2">
    <source>
        <dbReference type="ARBA" id="ARBA00022574"/>
    </source>
</evidence>
<dbReference type="PROSITE" id="PS00678">
    <property type="entry name" value="WD_REPEATS_1"/>
    <property type="match status" value="1"/>
</dbReference>
<dbReference type="PROSITE" id="PS50294">
    <property type="entry name" value="WD_REPEATS_REGION"/>
    <property type="match status" value="1"/>
</dbReference>
<dbReference type="PANTHER" id="PTHR16288:SF0">
    <property type="entry name" value="TRNA (GUANINE-N(7)-)-METHYLTRANSFERASE NON-CATALYTIC SUBUNIT WDR4"/>
    <property type="match status" value="1"/>
</dbReference>
<dbReference type="GO" id="GO:0043527">
    <property type="term" value="C:tRNA methyltransferase complex"/>
    <property type="evidence" value="ECO:0007669"/>
    <property type="project" value="TreeGrafter"/>
</dbReference>
<comment type="similarity">
    <text evidence="6">Belongs to the WD repeat TRM82 family.</text>
</comment>